<protein>
    <submittedName>
        <fullName evidence="2">Uncharacterized protein</fullName>
    </submittedName>
</protein>
<keyword evidence="3" id="KW-1185">Reference proteome</keyword>
<reference evidence="2" key="1">
    <citation type="submission" date="2025-08" db="UniProtKB">
        <authorList>
            <consortium name="Ensembl"/>
        </authorList>
    </citation>
    <scope>IDENTIFICATION</scope>
</reference>
<name>A0A8C5BS96_GADMO</name>
<evidence type="ECO:0000313" key="2">
    <source>
        <dbReference type="Ensembl" id="ENSGMOP00000051409.1"/>
    </source>
</evidence>
<evidence type="ECO:0000256" key="1">
    <source>
        <dbReference type="SAM" id="MobiDB-lite"/>
    </source>
</evidence>
<feature type="region of interest" description="Disordered" evidence="1">
    <location>
        <begin position="38"/>
        <end position="115"/>
    </location>
</feature>
<dbReference type="AlphaFoldDB" id="A0A8C5BS96"/>
<organism evidence="2 3">
    <name type="scientific">Gadus morhua</name>
    <name type="common">Atlantic cod</name>
    <dbReference type="NCBI Taxonomy" id="8049"/>
    <lineage>
        <taxon>Eukaryota</taxon>
        <taxon>Metazoa</taxon>
        <taxon>Chordata</taxon>
        <taxon>Craniata</taxon>
        <taxon>Vertebrata</taxon>
        <taxon>Euteleostomi</taxon>
        <taxon>Actinopterygii</taxon>
        <taxon>Neopterygii</taxon>
        <taxon>Teleostei</taxon>
        <taxon>Neoteleostei</taxon>
        <taxon>Acanthomorphata</taxon>
        <taxon>Zeiogadaria</taxon>
        <taxon>Gadariae</taxon>
        <taxon>Gadiformes</taxon>
        <taxon>Gadoidei</taxon>
        <taxon>Gadidae</taxon>
        <taxon>Gadus</taxon>
    </lineage>
</organism>
<accession>A0A8C5BS96</accession>
<proteinExistence type="predicted"/>
<dbReference type="Ensembl" id="ENSGMOT00000040986.1">
    <property type="protein sequence ID" value="ENSGMOP00000051409.1"/>
    <property type="gene ID" value="ENSGMOG00000028192.1"/>
</dbReference>
<reference evidence="2" key="2">
    <citation type="submission" date="2025-09" db="UniProtKB">
        <authorList>
            <consortium name="Ensembl"/>
        </authorList>
    </citation>
    <scope>IDENTIFICATION</scope>
</reference>
<sequence length="115" mass="12366">ARHSIDSYVFIFTMKPTESHSLSESSNMTVILIPLPEVSPPLRGRPSSQRWPFLPEVALPPRGGPSSQRWPLLPEVAPPPRGGPSSQRWPLPSEVAPSLRGGPSSQRGSAGADPL</sequence>
<evidence type="ECO:0000313" key="3">
    <source>
        <dbReference type="Proteomes" id="UP000694546"/>
    </source>
</evidence>
<dbReference type="Proteomes" id="UP000694546">
    <property type="component" value="Chromosome 2"/>
</dbReference>